<sequence>MRADVLLAALCASLAVNVALLVSSDVFADWATRLSPAAWTFMTPEKFMPEGPGRKFLNKVVKRKLLLDEEALANATARKPDYDAAHLSAEDVRDIGSVFFYERFAELVAQDDAREALGEPMPMDRPVGKPALDYIGVQLSDEELAEEKLRPETVEALVERIDAHGVFVLPSIIDPSLCRQLAEETNKVIHNPDDNFGFIAKPSFRKDHPLKLKGNVRTVMKKVLRMLEPVLQRTLGNNVRLRELSTLTTYPGAPSQDFHPDTISRKPNVKSVKLFSSFIYLDDIGMDQAPLDVFPGTHGHAHHLKPSHQRWLDQRAPFLRVAVPQGSLVMYDSRVRHRGSANNSPLVRPTVYFSVQEDVADVDSGSTYSIYSDYEELKVADVLSGRLPEIDLGPFPDRVCLENMKKKCPGKEHEELFKCSILPKGKPIREGDDNWMPRRTEDYKFPHRCFLVSRMEMLAQAHIFRPDFVTLASWGPLPNK</sequence>
<feature type="signal peptide" evidence="1">
    <location>
        <begin position="1"/>
        <end position="19"/>
    </location>
</feature>
<name>A0A2R5GKD4_9STRA</name>
<proteinExistence type="predicted"/>
<dbReference type="SUPFAM" id="SSF51197">
    <property type="entry name" value="Clavaminate synthase-like"/>
    <property type="match status" value="1"/>
</dbReference>
<keyword evidence="3" id="KW-1185">Reference proteome</keyword>
<reference evidence="2 3" key="1">
    <citation type="submission" date="2017-12" db="EMBL/GenBank/DDBJ databases">
        <title>Sequencing, de novo assembly and annotation of complete genome of a new Thraustochytrid species, strain FCC1311.</title>
        <authorList>
            <person name="Sedici K."/>
            <person name="Godart F."/>
            <person name="Aiese Cigliano R."/>
            <person name="Sanseverino W."/>
            <person name="Barakat M."/>
            <person name="Ortet P."/>
            <person name="Marechal E."/>
            <person name="Cagnac O."/>
            <person name="Amato A."/>
        </authorList>
    </citation>
    <scope>NUCLEOTIDE SEQUENCE [LARGE SCALE GENOMIC DNA]</scope>
</reference>
<gene>
    <name evidence="2" type="ORF">FCC1311_069992</name>
</gene>
<feature type="chain" id="PRO_5015360130" evidence="1">
    <location>
        <begin position="20"/>
        <end position="480"/>
    </location>
</feature>
<dbReference type="Gene3D" id="2.60.120.620">
    <property type="entry name" value="q2cbj1_9rhob like domain"/>
    <property type="match status" value="1"/>
</dbReference>
<protein>
    <submittedName>
        <fullName evidence="2">Uncharacterized protein</fullName>
    </submittedName>
</protein>
<dbReference type="InterPro" id="IPR008775">
    <property type="entry name" value="Phytyl_CoA_dOase-like"/>
</dbReference>
<dbReference type="Proteomes" id="UP000241890">
    <property type="component" value="Unassembled WGS sequence"/>
</dbReference>
<keyword evidence="1" id="KW-0732">Signal</keyword>
<comment type="caution">
    <text evidence="2">The sequence shown here is derived from an EMBL/GenBank/DDBJ whole genome shotgun (WGS) entry which is preliminary data.</text>
</comment>
<dbReference type="Pfam" id="PF05721">
    <property type="entry name" value="PhyH"/>
    <property type="match status" value="1"/>
</dbReference>
<dbReference type="InterPro" id="IPR051961">
    <property type="entry name" value="Fungal_Metabolite_Diox"/>
</dbReference>
<accession>A0A2R5GKD4</accession>
<dbReference type="OrthoDB" id="43616at2759"/>
<evidence type="ECO:0000256" key="1">
    <source>
        <dbReference type="SAM" id="SignalP"/>
    </source>
</evidence>
<dbReference type="InParanoid" id="A0A2R5GKD4"/>
<dbReference type="EMBL" id="BEYU01000084">
    <property type="protein sequence ID" value="GBG30779.1"/>
    <property type="molecule type" value="Genomic_DNA"/>
</dbReference>
<dbReference type="AlphaFoldDB" id="A0A2R5GKD4"/>
<evidence type="ECO:0000313" key="2">
    <source>
        <dbReference type="EMBL" id="GBG30779.1"/>
    </source>
</evidence>
<evidence type="ECO:0000313" key="3">
    <source>
        <dbReference type="Proteomes" id="UP000241890"/>
    </source>
</evidence>
<dbReference type="PANTHER" id="PTHR37563:SF2">
    <property type="entry name" value="PHYTANOYL-COA DIOXYGENASE FAMILY PROTEIN (AFU_ORTHOLOGUE AFUA_2G03330)"/>
    <property type="match status" value="1"/>
</dbReference>
<dbReference type="PANTHER" id="PTHR37563">
    <property type="entry name" value="PHYTANOYL-COA DIOXYGENASE FAMILY PROTEIN (AFU_ORTHOLOGUE AFUA_2G03330)"/>
    <property type="match status" value="1"/>
</dbReference>
<organism evidence="2 3">
    <name type="scientific">Hondaea fermentalgiana</name>
    <dbReference type="NCBI Taxonomy" id="2315210"/>
    <lineage>
        <taxon>Eukaryota</taxon>
        <taxon>Sar</taxon>
        <taxon>Stramenopiles</taxon>
        <taxon>Bigyra</taxon>
        <taxon>Labyrinthulomycetes</taxon>
        <taxon>Thraustochytrida</taxon>
        <taxon>Thraustochytriidae</taxon>
        <taxon>Hondaea</taxon>
    </lineage>
</organism>